<dbReference type="EMBL" id="AZDB01000020">
    <property type="protein sequence ID" value="KRK42339.1"/>
    <property type="molecule type" value="Genomic_DNA"/>
</dbReference>
<protein>
    <recommendedName>
        <fullName evidence="3">ABC transporter ATP-binding protein</fullName>
    </recommendedName>
</protein>
<comment type="caution">
    <text evidence="1">The sequence shown here is derived from an EMBL/GenBank/DDBJ whole genome shotgun (WGS) entry which is preliminary data.</text>
</comment>
<dbReference type="InterPro" id="IPR027417">
    <property type="entry name" value="P-loop_NTPase"/>
</dbReference>
<dbReference type="SUPFAM" id="SSF52540">
    <property type="entry name" value="P-loop containing nucleoside triphosphate hydrolases"/>
    <property type="match status" value="1"/>
</dbReference>
<dbReference type="AlphaFoldDB" id="A0A837RJJ0"/>
<name>A0A837RJJ0_9LACO</name>
<gene>
    <name evidence="1" type="ORF">FD26_GL000773</name>
</gene>
<organism evidence="1 2">
    <name type="scientific">Companilactobacillus crustorum JCM 15951</name>
    <dbReference type="NCBI Taxonomy" id="1423737"/>
    <lineage>
        <taxon>Bacteria</taxon>
        <taxon>Bacillati</taxon>
        <taxon>Bacillota</taxon>
        <taxon>Bacilli</taxon>
        <taxon>Lactobacillales</taxon>
        <taxon>Lactobacillaceae</taxon>
        <taxon>Companilactobacillus</taxon>
    </lineage>
</organism>
<sequence>MAMDYCFLLYKDSDLILVVKDGEIIERGTHTELMNENGFYANMYNSQFTKE</sequence>
<proteinExistence type="predicted"/>
<reference evidence="1 2" key="1">
    <citation type="journal article" date="2015" name="Genome Announc.">
        <title>Expanding the biotechnology potential of lactobacilli through comparative genomics of 213 strains and associated genera.</title>
        <authorList>
            <person name="Sun Z."/>
            <person name="Harris H.M."/>
            <person name="McCann A."/>
            <person name="Guo C."/>
            <person name="Argimon S."/>
            <person name="Zhang W."/>
            <person name="Yang X."/>
            <person name="Jeffery I.B."/>
            <person name="Cooney J.C."/>
            <person name="Kagawa T.F."/>
            <person name="Liu W."/>
            <person name="Song Y."/>
            <person name="Salvetti E."/>
            <person name="Wrobel A."/>
            <person name="Rasinkangas P."/>
            <person name="Parkhill J."/>
            <person name="Rea M.C."/>
            <person name="O'Sullivan O."/>
            <person name="Ritari J."/>
            <person name="Douillard F.P."/>
            <person name="Paul Ross R."/>
            <person name="Yang R."/>
            <person name="Briner A.E."/>
            <person name="Felis G.E."/>
            <person name="de Vos W.M."/>
            <person name="Barrangou R."/>
            <person name="Klaenhammer T.R."/>
            <person name="Caufield P.W."/>
            <person name="Cui Y."/>
            <person name="Zhang H."/>
            <person name="O'Toole P.W."/>
        </authorList>
    </citation>
    <scope>NUCLEOTIDE SEQUENCE [LARGE SCALE GENOMIC DNA]</scope>
    <source>
        <strain evidence="1 2">JCM 15951</strain>
    </source>
</reference>
<dbReference type="Proteomes" id="UP000050964">
    <property type="component" value="Unassembled WGS sequence"/>
</dbReference>
<accession>A0A837RJJ0</accession>
<dbReference type="Gene3D" id="3.40.50.300">
    <property type="entry name" value="P-loop containing nucleotide triphosphate hydrolases"/>
    <property type="match status" value="1"/>
</dbReference>
<evidence type="ECO:0008006" key="3">
    <source>
        <dbReference type="Google" id="ProtNLM"/>
    </source>
</evidence>
<evidence type="ECO:0000313" key="2">
    <source>
        <dbReference type="Proteomes" id="UP000050964"/>
    </source>
</evidence>
<evidence type="ECO:0000313" key="1">
    <source>
        <dbReference type="EMBL" id="KRK42339.1"/>
    </source>
</evidence>